<evidence type="ECO:0000256" key="1">
    <source>
        <dbReference type="ARBA" id="ARBA00007666"/>
    </source>
</evidence>
<dbReference type="OrthoDB" id="433124at2759"/>
<evidence type="ECO:0000313" key="2">
    <source>
        <dbReference type="EMBL" id="EMR09656.1"/>
    </source>
</evidence>
<sequence>MIIDHNLNSSSINLKKYISFMNNVLQPKLYSLIKEREELDKSLSEYFKLKSHILQIQNEKLSQMKVMVDIGSNFYVQTKIENTSKIIVSLDCKGIYIEMTQEEALEFIDKKENIIRKKAEAKSTHINQIRAYIIIILEAISKISS</sequence>
<dbReference type="HOGENOM" id="CLU_121199_1_0_1"/>
<dbReference type="AlphaFoldDB" id="M7NRA6"/>
<dbReference type="InterPro" id="IPR003994">
    <property type="entry name" value="UXT"/>
</dbReference>
<dbReference type="InterPro" id="IPR009053">
    <property type="entry name" value="Prefoldin"/>
</dbReference>
<dbReference type="InterPro" id="IPR004127">
    <property type="entry name" value="Prefoldin_subunit_alpha"/>
</dbReference>
<dbReference type="PRINTS" id="PR01502">
    <property type="entry name" value="UXTPROTEIN"/>
</dbReference>
<dbReference type="PANTHER" id="PTHR13345">
    <property type="entry name" value="MEDIATOR OF RNA POLYMERASE II TRANSCRIPTION SUBUNIT 10"/>
    <property type="match status" value="1"/>
</dbReference>
<protein>
    <submittedName>
        <fullName evidence="2">Prefoldin, alpha subunit</fullName>
    </submittedName>
</protein>
<dbReference type="GeneID" id="19895932"/>
<dbReference type="RefSeq" id="XP_007874223.1">
    <property type="nucleotide sequence ID" value="XM_007876032.1"/>
</dbReference>
<reference evidence="3" key="1">
    <citation type="journal article" date="2016" name="Nat. Commun.">
        <title>Genome analysis of three Pneumocystis species reveals adaptation mechanisms to life exclusively in mammalian hosts.</title>
        <authorList>
            <person name="Ma L."/>
            <person name="Chen Z."/>
            <person name="Huang D.W."/>
            <person name="Kutty G."/>
            <person name="Ishihara M."/>
            <person name="Wang H."/>
            <person name="Abouelleil A."/>
            <person name="Bishop L."/>
            <person name="Davey E."/>
            <person name="Deng R."/>
            <person name="Deng X."/>
            <person name="Fan L."/>
            <person name="Fantoni G."/>
            <person name="Fitzgerald M."/>
            <person name="Gogineni E."/>
            <person name="Goldberg J.M."/>
            <person name="Handley G."/>
            <person name="Hu X."/>
            <person name="Huber C."/>
            <person name="Jiao X."/>
            <person name="Jones K."/>
            <person name="Levin J.Z."/>
            <person name="Liu Y."/>
            <person name="Macdonald P."/>
            <person name="Melnikov A."/>
            <person name="Raley C."/>
            <person name="Sassi M."/>
            <person name="Sherman B.T."/>
            <person name="Song X."/>
            <person name="Sykes S."/>
            <person name="Tran B."/>
            <person name="Walsh L."/>
            <person name="Xia Y."/>
            <person name="Yang J."/>
            <person name="Young S."/>
            <person name="Zeng Q."/>
            <person name="Zheng X."/>
            <person name="Stephens R."/>
            <person name="Nusbaum C."/>
            <person name="Birren B.W."/>
            <person name="Azadi P."/>
            <person name="Lempicki R.A."/>
            <person name="Cuomo C.A."/>
            <person name="Kovacs J.A."/>
        </authorList>
    </citation>
    <scope>NUCLEOTIDE SEQUENCE [LARGE SCALE GENOMIC DNA]</scope>
    <source>
        <strain evidence="3">B123</strain>
    </source>
</reference>
<evidence type="ECO:0000313" key="3">
    <source>
        <dbReference type="Proteomes" id="UP000011958"/>
    </source>
</evidence>
<name>M7NRA6_PNEMU</name>
<proteinExistence type="inferred from homology"/>
<comment type="caution">
    <text evidence="2">The sequence shown here is derived from an EMBL/GenBank/DDBJ whole genome shotgun (WGS) entry which is preliminary data.</text>
</comment>
<dbReference type="OMA" id="HMPDGYK"/>
<dbReference type="STRING" id="1069680.M7NRA6"/>
<accession>M7NRA6</accession>
<dbReference type="GO" id="GO:0000122">
    <property type="term" value="P:negative regulation of transcription by RNA polymerase II"/>
    <property type="evidence" value="ECO:0007669"/>
    <property type="project" value="InterPro"/>
</dbReference>
<dbReference type="Gene3D" id="1.10.287.370">
    <property type="match status" value="1"/>
</dbReference>
<dbReference type="GO" id="GO:0045944">
    <property type="term" value="P:positive regulation of transcription by RNA polymerase II"/>
    <property type="evidence" value="ECO:0007669"/>
    <property type="project" value="TreeGrafter"/>
</dbReference>
<dbReference type="PANTHER" id="PTHR13345:SF9">
    <property type="entry name" value="PROTEIN UXT"/>
    <property type="match status" value="1"/>
</dbReference>
<gene>
    <name evidence="2" type="ORF">PNEG_02239</name>
</gene>
<dbReference type="Proteomes" id="UP000011958">
    <property type="component" value="Unassembled WGS sequence"/>
</dbReference>
<dbReference type="EMBL" id="AFWA02000012">
    <property type="protein sequence ID" value="EMR09656.1"/>
    <property type="molecule type" value="Genomic_DNA"/>
</dbReference>
<dbReference type="Pfam" id="PF02996">
    <property type="entry name" value="Prefoldin"/>
    <property type="match status" value="1"/>
</dbReference>
<dbReference type="SUPFAM" id="SSF46579">
    <property type="entry name" value="Prefoldin"/>
    <property type="match status" value="1"/>
</dbReference>
<keyword evidence="3" id="KW-1185">Reference proteome</keyword>
<dbReference type="eggNOG" id="KOG3047">
    <property type="taxonomic scope" value="Eukaryota"/>
</dbReference>
<dbReference type="VEuPathDB" id="FungiDB:PNEG_02239"/>
<dbReference type="GO" id="GO:0016592">
    <property type="term" value="C:mediator complex"/>
    <property type="evidence" value="ECO:0007669"/>
    <property type="project" value="TreeGrafter"/>
</dbReference>
<dbReference type="CDD" id="cd23158">
    <property type="entry name" value="Prefoldin_UXT"/>
    <property type="match status" value="1"/>
</dbReference>
<organism evidence="2 3">
    <name type="scientific">Pneumocystis murina (strain B123)</name>
    <name type="common">Mouse pneumocystis pneumonia agent</name>
    <name type="synonym">Pneumocystis carinii f. sp. muris</name>
    <dbReference type="NCBI Taxonomy" id="1069680"/>
    <lineage>
        <taxon>Eukaryota</taxon>
        <taxon>Fungi</taxon>
        <taxon>Dikarya</taxon>
        <taxon>Ascomycota</taxon>
        <taxon>Taphrinomycotina</taxon>
        <taxon>Pneumocystomycetes</taxon>
        <taxon>Pneumocystaceae</taxon>
        <taxon>Pneumocystis</taxon>
    </lineage>
</organism>
<dbReference type="GO" id="GO:0003714">
    <property type="term" value="F:transcription corepressor activity"/>
    <property type="evidence" value="ECO:0007669"/>
    <property type="project" value="InterPro"/>
</dbReference>
<comment type="similarity">
    <text evidence="1">Belongs to the UXT family.</text>
</comment>